<dbReference type="AlphaFoldDB" id="A0AA39YQI3"/>
<keyword evidence="2" id="KW-0732">Signal</keyword>
<dbReference type="InterPro" id="IPR029058">
    <property type="entry name" value="AB_hydrolase_fold"/>
</dbReference>
<protein>
    <recommendedName>
        <fullName evidence="5">Cyclin-like f-box protein</fullName>
    </recommendedName>
</protein>
<keyword evidence="4" id="KW-1185">Reference proteome</keyword>
<feature type="signal peptide" evidence="2">
    <location>
        <begin position="1"/>
        <end position="19"/>
    </location>
</feature>
<feature type="chain" id="PRO_5041237745" description="Cyclin-like f-box protein" evidence="2">
    <location>
        <begin position="20"/>
        <end position="352"/>
    </location>
</feature>
<reference evidence="3" key="1">
    <citation type="submission" date="2023-06" db="EMBL/GenBank/DDBJ databases">
        <title>Genome-scale phylogeny and comparative genomics of the fungal order Sordariales.</title>
        <authorList>
            <consortium name="Lawrence Berkeley National Laboratory"/>
            <person name="Hensen N."/>
            <person name="Bonometti L."/>
            <person name="Westerberg I."/>
            <person name="Brannstrom I.O."/>
            <person name="Guillou S."/>
            <person name="Cros-Aarteil S."/>
            <person name="Calhoun S."/>
            <person name="Haridas S."/>
            <person name="Kuo A."/>
            <person name="Mondo S."/>
            <person name="Pangilinan J."/>
            <person name="Riley R."/>
            <person name="Labutti K."/>
            <person name="Andreopoulos B."/>
            <person name="Lipzen A."/>
            <person name="Chen C."/>
            <person name="Yanf M."/>
            <person name="Daum C."/>
            <person name="Ng V."/>
            <person name="Clum A."/>
            <person name="Steindorff A."/>
            <person name="Ohm R."/>
            <person name="Martin F."/>
            <person name="Silar P."/>
            <person name="Natvig D."/>
            <person name="Lalanne C."/>
            <person name="Gautier V."/>
            <person name="Ament-Velasquez S.L."/>
            <person name="Kruys A."/>
            <person name="Hutchinson M.I."/>
            <person name="Powell A.J."/>
            <person name="Barry K."/>
            <person name="Miller A.N."/>
            <person name="Grigoriev I.V."/>
            <person name="Debuchy R."/>
            <person name="Gladieux P."/>
            <person name="Thoren M.H."/>
            <person name="Johannesson H."/>
        </authorList>
    </citation>
    <scope>NUCLEOTIDE SEQUENCE</scope>
    <source>
        <strain evidence="3">SMH2532-1</strain>
    </source>
</reference>
<dbReference type="Gene3D" id="3.40.50.1820">
    <property type="entry name" value="alpha/beta hydrolase"/>
    <property type="match status" value="1"/>
</dbReference>
<gene>
    <name evidence="3" type="ORF">B0T16DRAFT_451499</name>
</gene>
<organism evidence="3 4">
    <name type="scientific">Cercophora newfieldiana</name>
    <dbReference type="NCBI Taxonomy" id="92897"/>
    <lineage>
        <taxon>Eukaryota</taxon>
        <taxon>Fungi</taxon>
        <taxon>Dikarya</taxon>
        <taxon>Ascomycota</taxon>
        <taxon>Pezizomycotina</taxon>
        <taxon>Sordariomycetes</taxon>
        <taxon>Sordariomycetidae</taxon>
        <taxon>Sordariales</taxon>
        <taxon>Lasiosphaeriaceae</taxon>
        <taxon>Cercophora</taxon>
    </lineage>
</organism>
<comment type="caution">
    <text evidence="3">The sequence shown here is derived from an EMBL/GenBank/DDBJ whole genome shotgun (WGS) entry which is preliminary data.</text>
</comment>
<evidence type="ECO:0000313" key="4">
    <source>
        <dbReference type="Proteomes" id="UP001174936"/>
    </source>
</evidence>
<evidence type="ECO:0000256" key="1">
    <source>
        <dbReference type="SAM" id="MobiDB-lite"/>
    </source>
</evidence>
<dbReference type="SUPFAM" id="SSF53474">
    <property type="entry name" value="alpha/beta-Hydrolases"/>
    <property type="match status" value="1"/>
</dbReference>
<feature type="compositionally biased region" description="Low complexity" evidence="1">
    <location>
        <begin position="24"/>
        <end position="49"/>
    </location>
</feature>
<name>A0AA39YQI3_9PEZI</name>
<feature type="region of interest" description="Disordered" evidence="1">
    <location>
        <begin position="20"/>
        <end position="50"/>
    </location>
</feature>
<evidence type="ECO:0000313" key="3">
    <source>
        <dbReference type="EMBL" id="KAK0655872.1"/>
    </source>
</evidence>
<proteinExistence type="predicted"/>
<sequence length="352" mass="36368">MLTIRSLFFFLVSGALVHGAPQQRSRNGNGRGGNTASQTPQQQAAALPQGISQATDGSTILDTTATVNGVDLRFKVSAPANLFTTLTNVTGARARPNSASQAGLNVLLHGDGGQSFFDFPNQAVQGGLLGVVILAPSENLLWGQRAGPPSGLSRNDGAADSLAVRDLIRDVLPQVVAFDPANVFFTGVSGGALTLSGFFMPAHLAEFAGTGVLLMCGALAPQVPVVDAEAFIGNTKIHFQSTKDELVSLQASIPEAIVAFEDVAAGAGLNAQQIGQLQTVDNTPNSGHCEFDELGFVSGIQLIADNFANIMQGGDGAVQGIDAPTVLTSVVGNENLQFAAARKREVSDSLLM</sequence>
<accession>A0AA39YQI3</accession>
<dbReference type="EMBL" id="JAULSV010000001">
    <property type="protein sequence ID" value="KAK0655872.1"/>
    <property type="molecule type" value="Genomic_DNA"/>
</dbReference>
<evidence type="ECO:0000256" key="2">
    <source>
        <dbReference type="SAM" id="SignalP"/>
    </source>
</evidence>
<evidence type="ECO:0008006" key="5">
    <source>
        <dbReference type="Google" id="ProtNLM"/>
    </source>
</evidence>
<dbReference type="Proteomes" id="UP001174936">
    <property type="component" value="Unassembled WGS sequence"/>
</dbReference>